<accession>A0A2Z5UZC1</accession>
<organism evidence="1">
    <name type="scientific">Heliothis virescens ascovirus 3j</name>
    <dbReference type="NCBI Taxonomy" id="1561067"/>
    <lineage>
        <taxon>Viruses</taxon>
        <taxon>Varidnaviria</taxon>
        <taxon>Bamfordvirae</taxon>
        <taxon>Nucleocytoviricota</taxon>
        <taxon>Megaviricetes</taxon>
        <taxon>Pimascovirales</taxon>
        <taxon>Pimascovirales incertae sedis</taxon>
        <taxon>Ascoviridae</taxon>
        <taxon>Ascovirus</taxon>
    </lineage>
</organism>
<dbReference type="EMBL" id="LC332918">
    <property type="protein sequence ID" value="BBB16501.1"/>
    <property type="molecule type" value="Genomic_DNA"/>
</dbReference>
<reference evidence="1" key="1">
    <citation type="submission" date="2017-10" db="EMBL/GenBank/DDBJ databases">
        <title>Ascovirus isolated from Spodoptera litura (Noctuidae: Lepidoptera) transmitted by generalist endoparasitoid Meteorus pulchricornis (Braconidae: Hymenoptera).</title>
        <authorList>
            <person name="Arai E."/>
            <person name="Ishii K."/>
            <person name="Ishii H."/>
            <person name="Kunimi Y."/>
            <person name="Inoue M.N."/>
            <person name="Makiyama N."/>
            <person name="Sagawa S."/>
            <person name="Nakai M."/>
        </authorList>
    </citation>
    <scope>NUCLEOTIDE SEQUENCE [LARGE SCALE GENOMIC DNA]</scope>
    <source>
        <strain evidence="1">ENT01</strain>
    </source>
</reference>
<dbReference type="Proteomes" id="UP000317522">
    <property type="component" value="Segment"/>
</dbReference>
<sequence length="98" mass="10168">MTIADPMLDRLKRIKDRISGSGGVRNSSVVMVKRSGSGGVKISPIFDGSVAILHDLSSGLVAAAISKNHGTSVSIVGDDHKVFNDINVVKGLRAALNA</sequence>
<evidence type="ECO:0000313" key="1">
    <source>
        <dbReference type="EMBL" id="BBB16501.1"/>
    </source>
</evidence>
<name>A0A2Z5UZC1_9VIRU</name>
<protein>
    <submittedName>
        <fullName evidence="1">Uncharacterized protein</fullName>
    </submittedName>
</protein>
<proteinExistence type="predicted"/>